<accession>A0A6L5HXR6</accession>
<dbReference type="SMART" id="SM00060">
    <property type="entry name" value="FN3"/>
    <property type="match status" value="3"/>
</dbReference>
<dbReference type="InterPro" id="IPR036116">
    <property type="entry name" value="FN3_sf"/>
</dbReference>
<feature type="domain" description="Fibronectin type-III" evidence="1">
    <location>
        <begin position="705"/>
        <end position="784"/>
    </location>
</feature>
<organism evidence="2 3">
    <name type="scientific">Pseudomonas helleri</name>
    <dbReference type="NCBI Taxonomy" id="1608996"/>
    <lineage>
        <taxon>Bacteria</taxon>
        <taxon>Pseudomonadati</taxon>
        <taxon>Pseudomonadota</taxon>
        <taxon>Gammaproteobacteria</taxon>
        <taxon>Pseudomonadales</taxon>
        <taxon>Pseudomonadaceae</taxon>
        <taxon>Pseudomonas</taxon>
    </lineage>
</organism>
<gene>
    <name evidence="2" type="ORF">GHO27_21170</name>
</gene>
<sequence length="892" mass="100410">MKNPSNKTPAYHLSTWMTDLGSSLNHLKLHQLTLPSTHNAGMDKKGIGGPVEGWMACQNDTFPFQIAQGARVFDLRVNARVFNGTLYGFDFFHGPFSSNRSVLGLIKDCNTFFKNDYNSKKHELIILQFHEFKNFRPGDYERLLTQLTKGFSGTDSSTKILPRAASDLTIGDIRSQYAGHNIIIASDKLGSHSDVWRDIKHEWIGHDIPSEQELDIFIDQETRENSKSNLWSLQVVRYKILYGAMDISGYIDKKFEPDAQALINSNIINVDFIENSSIVPYCIRANLYKAGQLIDKDPPSQPTVHDELWHRGWSTYFIIFNASIDNFGIDHYLYSLNGGEEIKVNNQHTPRQQLEFEVREGQEYKLTLYAVDVTGNRSTPLVKALKGIDPPTGSDKPLPPDIVYSKRDGKYACSMLIKHSIYNADHYIFEIYAEKDIVDGKPVGEPILWNIASRWALGVMFTNLPNYDAYLITAHAVNSFGLTSDYAIKRIDAYQPSVTPPSPPSNLSTSYNSVTQQLTINFDGGGLNRTHTLTIKTDTEKTYESFYSGNAISVSLSLDFTLTLFAVNQDGNQSTSITYTGSTKETSSHAATPINGQTVLRQELTTGVTTWKGCHNIVKYKIHLYDTQDVQGGESGVDGTIIGKPLREEFYTGSDLTYTFNNLIPLKNYHVFVWGINAYGTVGERAYNSNYTYMHGDPAWDQEYPTVPSNLLSRYRYREGVLNVFWNASLDNREISHYEVIINNQLYKVLDPPVLGAFQLTVSLAKDINYQLYVYAVDTGGNRSRTAVYHGDTSNKDTLSYRPTKESIGFTYTHLGIATFTWEFIHTSEIINLIIGEPGTTTKQHVRVSGTAIRASVPNLVPRKQYIIELYGTNSYGVAGESTTKQFFMPKT</sequence>
<evidence type="ECO:0000259" key="1">
    <source>
        <dbReference type="SMART" id="SM00060"/>
    </source>
</evidence>
<dbReference type="RefSeq" id="WP_153374999.1">
    <property type="nucleotide sequence ID" value="NZ_WIVU01000056.1"/>
</dbReference>
<dbReference type="Gene3D" id="3.20.20.190">
    <property type="entry name" value="Phosphatidylinositol (PI) phosphodiesterase"/>
    <property type="match status" value="1"/>
</dbReference>
<feature type="domain" description="Fibronectin type-III" evidence="1">
    <location>
        <begin position="501"/>
        <end position="682"/>
    </location>
</feature>
<dbReference type="AlphaFoldDB" id="A0A6L5HXR6"/>
<reference evidence="2 3" key="1">
    <citation type="submission" date="2019-10" db="EMBL/GenBank/DDBJ databases">
        <title>Evaluation of single-gene subtyping targets for Pseudomonas.</title>
        <authorList>
            <person name="Reichler S.J."/>
            <person name="Orsi R.H."/>
            <person name="Wiedmann M."/>
            <person name="Martin N.H."/>
            <person name="Murphy S.I."/>
        </authorList>
    </citation>
    <scope>NUCLEOTIDE SEQUENCE [LARGE SCALE GENOMIC DNA]</scope>
    <source>
        <strain evidence="2 3">FSL R10-1637</strain>
    </source>
</reference>
<evidence type="ECO:0000313" key="2">
    <source>
        <dbReference type="EMBL" id="MQU08182.1"/>
    </source>
</evidence>
<dbReference type="InterPro" id="IPR017946">
    <property type="entry name" value="PLC-like_Pdiesterase_TIM-brl"/>
</dbReference>
<evidence type="ECO:0000313" key="3">
    <source>
        <dbReference type="Proteomes" id="UP000478064"/>
    </source>
</evidence>
<protein>
    <recommendedName>
        <fullName evidence="1">Fibronectin type-III domain-containing protein</fullName>
    </recommendedName>
</protein>
<dbReference type="InterPro" id="IPR051057">
    <property type="entry name" value="PI-PLC_domain"/>
</dbReference>
<feature type="domain" description="Fibronectin type-III" evidence="1">
    <location>
        <begin position="802"/>
        <end position="879"/>
    </location>
</feature>
<dbReference type="InterPro" id="IPR003961">
    <property type="entry name" value="FN3_dom"/>
</dbReference>
<dbReference type="SUPFAM" id="SSF49265">
    <property type="entry name" value="Fibronectin type III"/>
    <property type="match status" value="1"/>
</dbReference>
<dbReference type="PANTHER" id="PTHR13593:SF113">
    <property type="entry name" value="SI:DKEY-266F7.9"/>
    <property type="match status" value="1"/>
</dbReference>
<dbReference type="Proteomes" id="UP000478064">
    <property type="component" value="Unassembled WGS sequence"/>
</dbReference>
<dbReference type="GO" id="GO:0006629">
    <property type="term" value="P:lipid metabolic process"/>
    <property type="evidence" value="ECO:0007669"/>
    <property type="project" value="InterPro"/>
</dbReference>
<name>A0A6L5HXR6_9PSED</name>
<dbReference type="SUPFAM" id="SSF51695">
    <property type="entry name" value="PLC-like phosphodiesterases"/>
    <property type="match status" value="1"/>
</dbReference>
<dbReference type="GO" id="GO:0008081">
    <property type="term" value="F:phosphoric diester hydrolase activity"/>
    <property type="evidence" value="ECO:0007669"/>
    <property type="project" value="InterPro"/>
</dbReference>
<dbReference type="EMBL" id="WIVU01000056">
    <property type="protein sequence ID" value="MQU08182.1"/>
    <property type="molecule type" value="Genomic_DNA"/>
</dbReference>
<dbReference type="PANTHER" id="PTHR13593">
    <property type="match status" value="1"/>
</dbReference>
<proteinExistence type="predicted"/>
<comment type="caution">
    <text evidence="2">The sequence shown here is derived from an EMBL/GenBank/DDBJ whole genome shotgun (WGS) entry which is preliminary data.</text>
</comment>